<name>A0A1M5NI34_9FLAO</name>
<accession>A0A1M5NI34</accession>
<dbReference type="AlphaFoldDB" id="A0A1M5NI34"/>
<sequence>MDNSEILQIKKRAIDGAISLAKDCNLELDFTDESIDNVELILSALHENYIIAKDDYGLNGLAFMLGLYIVDVIEKNHGKGNLQINHKDFGQNSFPFSWNESTLFPTAWCQKRIFEGKENDVVFKYKTFILEKNKNAQSTDVD</sequence>
<proteinExistence type="predicted"/>
<evidence type="ECO:0000313" key="2">
    <source>
        <dbReference type="Proteomes" id="UP000184522"/>
    </source>
</evidence>
<dbReference type="STRING" id="1089305.SAMN05444148_1211"/>
<reference evidence="2" key="1">
    <citation type="submission" date="2016-11" db="EMBL/GenBank/DDBJ databases">
        <authorList>
            <person name="Varghese N."/>
            <person name="Submissions S."/>
        </authorList>
    </citation>
    <scope>NUCLEOTIDE SEQUENCE [LARGE SCALE GENOMIC DNA]</scope>
    <source>
        <strain evidence="2">DSM 25330</strain>
    </source>
</reference>
<dbReference type="RefSeq" id="WP_073084241.1">
    <property type="nucleotide sequence ID" value="NZ_FQWS01000001.1"/>
</dbReference>
<dbReference type="Proteomes" id="UP000184522">
    <property type="component" value="Unassembled WGS sequence"/>
</dbReference>
<keyword evidence="2" id="KW-1185">Reference proteome</keyword>
<dbReference type="OrthoDB" id="1447156at2"/>
<protein>
    <submittedName>
        <fullName evidence="1">Uncharacterized protein</fullName>
    </submittedName>
</protein>
<dbReference type="EMBL" id="FQWS01000001">
    <property type="protein sequence ID" value="SHG89127.1"/>
    <property type="molecule type" value="Genomic_DNA"/>
</dbReference>
<gene>
    <name evidence="1" type="ORF">SAMN05444148_1211</name>
</gene>
<organism evidence="1 2">
    <name type="scientific">Winogradskyella jejuensis</name>
    <dbReference type="NCBI Taxonomy" id="1089305"/>
    <lineage>
        <taxon>Bacteria</taxon>
        <taxon>Pseudomonadati</taxon>
        <taxon>Bacteroidota</taxon>
        <taxon>Flavobacteriia</taxon>
        <taxon>Flavobacteriales</taxon>
        <taxon>Flavobacteriaceae</taxon>
        <taxon>Winogradskyella</taxon>
    </lineage>
</organism>
<evidence type="ECO:0000313" key="1">
    <source>
        <dbReference type="EMBL" id="SHG89127.1"/>
    </source>
</evidence>